<name>A0A2S2Q484_9HEMI</name>
<organism evidence="1">
    <name type="scientific">Sipha flava</name>
    <name type="common">yellow sugarcane aphid</name>
    <dbReference type="NCBI Taxonomy" id="143950"/>
    <lineage>
        <taxon>Eukaryota</taxon>
        <taxon>Metazoa</taxon>
        <taxon>Ecdysozoa</taxon>
        <taxon>Arthropoda</taxon>
        <taxon>Hexapoda</taxon>
        <taxon>Insecta</taxon>
        <taxon>Pterygota</taxon>
        <taxon>Neoptera</taxon>
        <taxon>Paraneoptera</taxon>
        <taxon>Hemiptera</taxon>
        <taxon>Sternorrhyncha</taxon>
        <taxon>Aphidomorpha</taxon>
        <taxon>Aphidoidea</taxon>
        <taxon>Aphididae</taxon>
        <taxon>Sipha</taxon>
    </lineage>
</organism>
<reference evidence="1" key="1">
    <citation type="submission" date="2018-04" db="EMBL/GenBank/DDBJ databases">
        <title>Transcriptome assembly of Sipha flava.</title>
        <authorList>
            <person name="Scully E.D."/>
            <person name="Geib S.M."/>
            <person name="Palmer N.A."/>
            <person name="Koch K."/>
            <person name="Bradshaw J."/>
            <person name="Heng-Moss T."/>
            <person name="Sarath G."/>
        </authorList>
    </citation>
    <scope>NUCLEOTIDE SEQUENCE</scope>
</reference>
<sequence length="117" mass="13546">MLILERKISINQQLVPKAYTKLRMTMETNITFATARNMIISNTYFLHKNIHKQTWISPCGLIRNQINHMLVDNQIKSCINVIKSMQGSSALSNLVKSKYQQNGGRRISTKKKSTRMY</sequence>
<dbReference type="AlphaFoldDB" id="A0A2S2Q484"/>
<protein>
    <submittedName>
        <fullName evidence="1">Uncharacterized protein</fullName>
    </submittedName>
</protein>
<gene>
    <name evidence="1" type="ORF">g.156777</name>
</gene>
<evidence type="ECO:0000313" key="1">
    <source>
        <dbReference type="EMBL" id="MBY72411.1"/>
    </source>
</evidence>
<accession>A0A2S2Q484</accession>
<proteinExistence type="predicted"/>
<dbReference type="EMBL" id="GGMS01003208">
    <property type="protein sequence ID" value="MBY72411.1"/>
    <property type="molecule type" value="Transcribed_RNA"/>
</dbReference>